<keyword evidence="1" id="KW-0472">Membrane</keyword>
<keyword evidence="1" id="KW-0812">Transmembrane</keyword>
<name>A0AAD7I775_9AGAR</name>
<evidence type="ECO:0000259" key="2">
    <source>
        <dbReference type="Pfam" id="PF18803"/>
    </source>
</evidence>
<dbReference type="EMBL" id="JARKIB010000120">
    <property type="protein sequence ID" value="KAJ7736629.1"/>
    <property type="molecule type" value="Genomic_DNA"/>
</dbReference>
<keyword evidence="1" id="KW-1133">Transmembrane helix</keyword>
<dbReference type="InterPro" id="IPR040521">
    <property type="entry name" value="KDZ"/>
</dbReference>
<evidence type="ECO:0000256" key="1">
    <source>
        <dbReference type="SAM" id="Phobius"/>
    </source>
</evidence>
<evidence type="ECO:0000313" key="4">
    <source>
        <dbReference type="Proteomes" id="UP001215598"/>
    </source>
</evidence>
<dbReference type="Proteomes" id="UP001215598">
    <property type="component" value="Unassembled WGS sequence"/>
</dbReference>
<sequence>MSWDPQTCATFNAIRLFEIQNCLGKISAYDFVRSLELLTNNDGLQPTADRRRAFRAIVRQYRMMDMLKRGGRGHNDSGVKGTKQGELALDCRACPQPEKNLPEGWDDINWDEMDEDQRYKYFLMLSQDANFKLINRNVSSEERDPVVGDGTGYFCNRADYSDHIRKHVDEEEISSCSGFQAMFLANAKRVKGLRVTGVGGVTCARHNMWRPNGIGDLQAGERYCNMDFLFFSAVLNFALMWLILSYDIACQFSKNIWGRMASLPEKYHLNIDRTFIRWMVPNFHLPPHKKGCHSAFSFHWLWGAGCTHGETVEQNWEFVNGAAASTKLMGLGARFTALDS</sequence>
<dbReference type="InterPro" id="IPR041457">
    <property type="entry name" value="CxC2_KDZ-assoc"/>
</dbReference>
<reference evidence="3" key="1">
    <citation type="submission" date="2023-03" db="EMBL/GenBank/DDBJ databases">
        <title>Massive genome expansion in bonnet fungi (Mycena s.s.) driven by repeated elements and novel gene families across ecological guilds.</title>
        <authorList>
            <consortium name="Lawrence Berkeley National Laboratory"/>
            <person name="Harder C.B."/>
            <person name="Miyauchi S."/>
            <person name="Viragh M."/>
            <person name="Kuo A."/>
            <person name="Thoen E."/>
            <person name="Andreopoulos B."/>
            <person name="Lu D."/>
            <person name="Skrede I."/>
            <person name="Drula E."/>
            <person name="Henrissat B."/>
            <person name="Morin E."/>
            <person name="Kohler A."/>
            <person name="Barry K."/>
            <person name="LaButti K."/>
            <person name="Morin E."/>
            <person name="Salamov A."/>
            <person name="Lipzen A."/>
            <person name="Mereny Z."/>
            <person name="Hegedus B."/>
            <person name="Baldrian P."/>
            <person name="Stursova M."/>
            <person name="Weitz H."/>
            <person name="Taylor A."/>
            <person name="Grigoriev I.V."/>
            <person name="Nagy L.G."/>
            <person name="Martin F."/>
            <person name="Kauserud H."/>
        </authorList>
    </citation>
    <scope>NUCLEOTIDE SEQUENCE</scope>
    <source>
        <strain evidence="3">CBHHK182m</strain>
    </source>
</reference>
<comment type="caution">
    <text evidence="3">The sequence shown here is derived from an EMBL/GenBank/DDBJ whole genome shotgun (WGS) entry which is preliminary data.</text>
</comment>
<proteinExistence type="predicted"/>
<dbReference type="AlphaFoldDB" id="A0AAD7I775"/>
<organism evidence="3 4">
    <name type="scientific">Mycena metata</name>
    <dbReference type="NCBI Taxonomy" id="1033252"/>
    <lineage>
        <taxon>Eukaryota</taxon>
        <taxon>Fungi</taxon>
        <taxon>Dikarya</taxon>
        <taxon>Basidiomycota</taxon>
        <taxon>Agaricomycotina</taxon>
        <taxon>Agaricomycetes</taxon>
        <taxon>Agaricomycetidae</taxon>
        <taxon>Agaricales</taxon>
        <taxon>Marasmiineae</taxon>
        <taxon>Mycenaceae</taxon>
        <taxon>Mycena</taxon>
    </lineage>
</organism>
<evidence type="ECO:0000313" key="3">
    <source>
        <dbReference type="EMBL" id="KAJ7736629.1"/>
    </source>
</evidence>
<dbReference type="Pfam" id="PF18758">
    <property type="entry name" value="KDZ"/>
    <property type="match status" value="1"/>
</dbReference>
<feature type="transmembrane region" description="Helical" evidence="1">
    <location>
        <begin position="228"/>
        <end position="249"/>
    </location>
</feature>
<protein>
    <recommendedName>
        <fullName evidence="2">CxC2-like cysteine cluster KDZ transposase-associated domain-containing protein</fullName>
    </recommendedName>
</protein>
<keyword evidence="4" id="KW-1185">Reference proteome</keyword>
<dbReference type="Pfam" id="PF18803">
    <property type="entry name" value="CxC2"/>
    <property type="match status" value="1"/>
</dbReference>
<feature type="domain" description="CxC2-like cysteine cluster KDZ transposase-associated" evidence="2">
    <location>
        <begin position="4"/>
        <end position="42"/>
    </location>
</feature>
<accession>A0AAD7I775</accession>
<gene>
    <name evidence="3" type="ORF">B0H16DRAFT_1326444</name>
</gene>